<evidence type="ECO:0000313" key="3">
    <source>
        <dbReference type="Proteomes" id="UP000252519"/>
    </source>
</evidence>
<sequence>MLVLILVSLLYANPASSQCTASSPWTQCYCGSFDSPQGVYQLMTGFVSPSTIKSITDIIMDDICLQKSMSDTQKDVMDKLSSKLTVSQWNQLLQIKSDVDSCLKPYGSSTSTVLSKLSAGLSASLQTQYNTVRPSFSFQAKGGQYVSCLQLLSYGASTTKSTGKTCSGIRPSMYNKACPMVLSSTVQKTVTTCKGKMTSNEWNCLKSKGSALFRLNLYQT</sequence>
<dbReference type="OrthoDB" id="10446804at2759"/>
<comment type="caution">
    <text evidence="2">The sequence shown here is derived from an EMBL/GenBank/DDBJ whole genome shotgun (WGS) entry which is preliminary data.</text>
</comment>
<keyword evidence="1" id="KW-0732">Signal</keyword>
<keyword evidence="3" id="KW-1185">Reference proteome</keyword>
<feature type="chain" id="PRO_5016984604" evidence="1">
    <location>
        <begin position="18"/>
        <end position="220"/>
    </location>
</feature>
<gene>
    <name evidence="2" type="ORF">ANCCAN_02170</name>
</gene>
<organism evidence="2 3">
    <name type="scientific">Ancylostoma caninum</name>
    <name type="common">Dog hookworm</name>
    <dbReference type="NCBI Taxonomy" id="29170"/>
    <lineage>
        <taxon>Eukaryota</taxon>
        <taxon>Metazoa</taxon>
        <taxon>Ecdysozoa</taxon>
        <taxon>Nematoda</taxon>
        <taxon>Chromadorea</taxon>
        <taxon>Rhabditida</taxon>
        <taxon>Rhabditina</taxon>
        <taxon>Rhabditomorpha</taxon>
        <taxon>Strongyloidea</taxon>
        <taxon>Ancylostomatidae</taxon>
        <taxon>Ancylostomatinae</taxon>
        <taxon>Ancylostoma</taxon>
    </lineage>
</organism>
<proteinExistence type="predicted"/>
<reference evidence="2 3" key="1">
    <citation type="submission" date="2014-10" db="EMBL/GenBank/DDBJ databases">
        <title>Draft genome of the hookworm Ancylostoma caninum.</title>
        <authorList>
            <person name="Mitreva M."/>
        </authorList>
    </citation>
    <scope>NUCLEOTIDE SEQUENCE [LARGE SCALE GENOMIC DNA]</scope>
    <source>
        <strain evidence="2 3">Baltimore</strain>
    </source>
</reference>
<feature type="signal peptide" evidence="1">
    <location>
        <begin position="1"/>
        <end position="17"/>
    </location>
</feature>
<dbReference type="Proteomes" id="UP000252519">
    <property type="component" value="Unassembled WGS sequence"/>
</dbReference>
<protein>
    <submittedName>
        <fullName evidence="2">Uncharacterized protein</fullName>
    </submittedName>
</protein>
<dbReference type="AlphaFoldDB" id="A0A368H8X3"/>
<evidence type="ECO:0000256" key="1">
    <source>
        <dbReference type="SAM" id="SignalP"/>
    </source>
</evidence>
<name>A0A368H8X3_ANCCA</name>
<evidence type="ECO:0000313" key="2">
    <source>
        <dbReference type="EMBL" id="RCN51810.1"/>
    </source>
</evidence>
<accession>A0A368H8X3</accession>
<dbReference type="EMBL" id="JOJR01000011">
    <property type="protein sequence ID" value="RCN51810.1"/>
    <property type="molecule type" value="Genomic_DNA"/>
</dbReference>